<protein>
    <submittedName>
        <fullName evidence="1">Uncharacterized protein</fullName>
    </submittedName>
</protein>
<name>A0A3D9CFI3_9FLAO</name>
<dbReference type="PROSITE" id="PS51257">
    <property type="entry name" value="PROKAR_LIPOPROTEIN"/>
    <property type="match status" value="1"/>
</dbReference>
<organism evidence="1 2">
    <name type="scientific">Chryseobacterium flavum</name>
    <dbReference type="NCBI Taxonomy" id="415851"/>
    <lineage>
        <taxon>Bacteria</taxon>
        <taxon>Pseudomonadati</taxon>
        <taxon>Bacteroidota</taxon>
        <taxon>Flavobacteriia</taxon>
        <taxon>Flavobacteriales</taxon>
        <taxon>Weeksellaceae</taxon>
        <taxon>Chryseobacterium group</taxon>
        <taxon>Chryseobacterium</taxon>
    </lineage>
</organism>
<dbReference type="RefSeq" id="WP_115964461.1">
    <property type="nucleotide sequence ID" value="NZ_CBCRVL010000035.1"/>
</dbReference>
<keyword evidence="2" id="KW-1185">Reference proteome</keyword>
<comment type="caution">
    <text evidence="1">The sequence shown here is derived from an EMBL/GenBank/DDBJ whole genome shotgun (WGS) entry which is preliminary data.</text>
</comment>
<evidence type="ECO:0000313" key="1">
    <source>
        <dbReference type="EMBL" id="REC64518.1"/>
    </source>
</evidence>
<proteinExistence type="predicted"/>
<dbReference type="Proteomes" id="UP000256769">
    <property type="component" value="Unassembled WGS sequence"/>
</dbReference>
<accession>A0A3D9CFI3</accession>
<evidence type="ECO:0000313" key="2">
    <source>
        <dbReference type="Proteomes" id="UP000256769"/>
    </source>
</evidence>
<dbReference type="OrthoDB" id="1247325at2"/>
<sequence>MGRSKIINICLLLLLLLSIIGCQRAGFDKFEGPNFSYQIGANKKDIIRLRFTTDEGAASIQLFDTNGRFREEAIIAQSWPFQITAIKNNTIQLTYFVGERDLKIFLNWFKKKKTKYYPTKIGNYSILYTYEIRNEFNIDQNPVQVDSLYIDKNTQIMSLFLQQKLIVKEPMYLFWVKSSELDLYDSVHKSNIPFIFVGNKNITEDYLKKILALY</sequence>
<dbReference type="AlphaFoldDB" id="A0A3D9CFI3"/>
<dbReference type="EMBL" id="QNUE01000032">
    <property type="protein sequence ID" value="REC64518.1"/>
    <property type="molecule type" value="Genomic_DNA"/>
</dbReference>
<reference evidence="1 2" key="1">
    <citation type="journal article" date="2007" name="Int. J. Syst. Evol. Microbiol.">
        <title>Chryseobacterium flavum sp. nov., isolated from polluted soil.</title>
        <authorList>
            <person name="Zhou Y."/>
            <person name="Dong J."/>
            <person name="Wang X."/>
            <person name="Huang X."/>
            <person name="Zhang K.Y."/>
            <person name="Zhang Y.Q."/>
            <person name="Guo Y.F."/>
            <person name="Lai R."/>
            <person name="Li W.J."/>
        </authorList>
    </citation>
    <scope>NUCLEOTIDE SEQUENCE [LARGE SCALE GENOMIC DNA]</scope>
    <source>
        <strain evidence="1 2">KCTC 12877</strain>
    </source>
</reference>
<gene>
    <name evidence="1" type="ORF">DRF59_20535</name>
</gene>